<dbReference type="Gramene" id="GBG67056">
    <property type="protein sequence ID" value="GBG67056"/>
    <property type="gene ID" value="CBR_g78837"/>
</dbReference>
<evidence type="ECO:0000256" key="1">
    <source>
        <dbReference type="SAM" id="MobiDB-lite"/>
    </source>
</evidence>
<organism evidence="3 4">
    <name type="scientific">Chara braunii</name>
    <name type="common">Braun's stonewort</name>
    <dbReference type="NCBI Taxonomy" id="69332"/>
    <lineage>
        <taxon>Eukaryota</taxon>
        <taxon>Viridiplantae</taxon>
        <taxon>Streptophyta</taxon>
        <taxon>Charophyceae</taxon>
        <taxon>Charales</taxon>
        <taxon>Characeae</taxon>
        <taxon>Chara</taxon>
    </lineage>
</organism>
<evidence type="ECO:0000256" key="2">
    <source>
        <dbReference type="SAM" id="Phobius"/>
    </source>
</evidence>
<feature type="compositionally biased region" description="Polar residues" evidence="1">
    <location>
        <begin position="452"/>
        <end position="463"/>
    </location>
</feature>
<feature type="compositionally biased region" description="Low complexity" evidence="1">
    <location>
        <begin position="421"/>
        <end position="443"/>
    </location>
</feature>
<name>A0A388KAM5_CHABU</name>
<gene>
    <name evidence="3" type="ORF">CBR_g78837</name>
</gene>
<dbReference type="Proteomes" id="UP000265515">
    <property type="component" value="Unassembled WGS sequence"/>
</dbReference>
<dbReference type="SUPFAM" id="SSF50969">
    <property type="entry name" value="YVTN repeat-like/Quinoprotein amine dehydrogenase"/>
    <property type="match status" value="1"/>
</dbReference>
<reference evidence="3 4" key="1">
    <citation type="journal article" date="2018" name="Cell">
        <title>The Chara Genome: Secondary Complexity and Implications for Plant Terrestrialization.</title>
        <authorList>
            <person name="Nishiyama T."/>
            <person name="Sakayama H."/>
            <person name="Vries J.D."/>
            <person name="Buschmann H."/>
            <person name="Saint-Marcoux D."/>
            <person name="Ullrich K.K."/>
            <person name="Haas F.B."/>
            <person name="Vanderstraeten L."/>
            <person name="Becker D."/>
            <person name="Lang D."/>
            <person name="Vosolsobe S."/>
            <person name="Rombauts S."/>
            <person name="Wilhelmsson P.K.I."/>
            <person name="Janitza P."/>
            <person name="Kern R."/>
            <person name="Heyl A."/>
            <person name="Rumpler F."/>
            <person name="Villalobos L.I.A.C."/>
            <person name="Clay J.M."/>
            <person name="Skokan R."/>
            <person name="Toyoda A."/>
            <person name="Suzuki Y."/>
            <person name="Kagoshima H."/>
            <person name="Schijlen E."/>
            <person name="Tajeshwar N."/>
            <person name="Catarino B."/>
            <person name="Hetherington A.J."/>
            <person name="Saltykova A."/>
            <person name="Bonnot C."/>
            <person name="Breuninger H."/>
            <person name="Symeonidi A."/>
            <person name="Radhakrishnan G.V."/>
            <person name="Van Nieuwerburgh F."/>
            <person name="Deforce D."/>
            <person name="Chang C."/>
            <person name="Karol K.G."/>
            <person name="Hedrich R."/>
            <person name="Ulvskov P."/>
            <person name="Glockner G."/>
            <person name="Delwiche C.F."/>
            <person name="Petrasek J."/>
            <person name="Van de Peer Y."/>
            <person name="Friml J."/>
            <person name="Beilby M."/>
            <person name="Dolan L."/>
            <person name="Kohara Y."/>
            <person name="Sugano S."/>
            <person name="Fujiyama A."/>
            <person name="Delaux P.-M."/>
            <person name="Quint M."/>
            <person name="TheiBen G."/>
            <person name="Hagemann M."/>
            <person name="Harholt J."/>
            <person name="Dunand C."/>
            <person name="Zachgo S."/>
            <person name="Langdale J."/>
            <person name="Maumus F."/>
            <person name="Straeten D.V.D."/>
            <person name="Gould S.B."/>
            <person name="Rensing S.A."/>
        </authorList>
    </citation>
    <scope>NUCLEOTIDE SEQUENCE [LARGE SCALE GENOMIC DNA]</scope>
    <source>
        <strain evidence="3 4">S276</strain>
    </source>
</reference>
<keyword evidence="2" id="KW-1133">Transmembrane helix</keyword>
<evidence type="ECO:0000313" key="3">
    <source>
        <dbReference type="EMBL" id="GBG67056.1"/>
    </source>
</evidence>
<feature type="transmembrane region" description="Helical" evidence="2">
    <location>
        <begin position="471"/>
        <end position="496"/>
    </location>
</feature>
<dbReference type="InterPro" id="IPR011044">
    <property type="entry name" value="Quino_amine_DH_bsu"/>
</dbReference>
<evidence type="ECO:0000313" key="4">
    <source>
        <dbReference type="Proteomes" id="UP000265515"/>
    </source>
</evidence>
<feature type="region of interest" description="Disordered" evidence="1">
    <location>
        <begin position="421"/>
        <end position="466"/>
    </location>
</feature>
<protein>
    <submittedName>
        <fullName evidence="3">Uncharacterized protein</fullName>
    </submittedName>
</protein>
<dbReference type="AlphaFoldDB" id="A0A388KAM5"/>
<sequence>MGLRVSSWMTMLTVMIGLMMMMMMAMPLRVIVAVGADMRWTAQQRGGKSVAGAESAYNEEVGDMQGARELQAEPSSRFSVINTTLLRAPRVVLTTPLLLRPTASVTQCFHYIQDVVFSSQTGVFFYLQQDSCLNSTAGNRFDRRSIHKCDMRGMAGSGPAQANSSLLTVEWGDDNGNGTAVSDFPTSIRYWLSTLDLSRSDRHLVLPLLDKGLAFVNTTDGSRTTYDISNSLGYAGAFNPNHTIFYVGNESCLLYSVMDGDSPGSFVDDFRSKACYTDFRSVLFGHRTFLQDGSYLYAWDIPHRTFLGLDLISGEVDHVIEIPQIQKLGLGDFVLTQDGCSLFVVAYAGKTILRAAFEKPRGKVVTVENVTTYTSAYRSIGTVALDNDDSHLYVSTSDGQLFEFPINKSALGECSGAFPTPAAPTGAASPSGASSAGDDGSSTRVSGRLADTLSSPSPASVQTPPRGRVNVGVLAGSLVAACLVSSILCGALVLLVSRSRKSAKAESGVMTAMSTALEHPVERCSALEHPVERCSALEHPS</sequence>
<proteinExistence type="predicted"/>
<keyword evidence="2" id="KW-0472">Membrane</keyword>
<accession>A0A388KAM5</accession>
<keyword evidence="2" id="KW-0812">Transmembrane</keyword>
<dbReference type="EMBL" id="BFEA01000082">
    <property type="protein sequence ID" value="GBG67056.1"/>
    <property type="molecule type" value="Genomic_DNA"/>
</dbReference>
<keyword evidence="4" id="KW-1185">Reference proteome</keyword>
<comment type="caution">
    <text evidence="3">The sequence shown here is derived from an EMBL/GenBank/DDBJ whole genome shotgun (WGS) entry which is preliminary data.</text>
</comment>